<dbReference type="EMBL" id="GBXM01096101">
    <property type="protein sequence ID" value="JAH12476.1"/>
    <property type="molecule type" value="Transcribed_RNA"/>
</dbReference>
<protein>
    <submittedName>
        <fullName evidence="2">Uncharacterized protein</fullName>
    </submittedName>
</protein>
<name>A0A0E9Q6G9_ANGAN</name>
<evidence type="ECO:0000256" key="1">
    <source>
        <dbReference type="SAM" id="Phobius"/>
    </source>
</evidence>
<feature type="transmembrane region" description="Helical" evidence="1">
    <location>
        <begin position="16"/>
        <end position="37"/>
    </location>
</feature>
<sequence length="46" mass="5184">MRVSGNLAGLWEVVTVRVYCSAHSVYFTLLSLLGKVWSLKTLKNRS</sequence>
<proteinExistence type="predicted"/>
<reference evidence="2" key="1">
    <citation type="submission" date="2014-11" db="EMBL/GenBank/DDBJ databases">
        <authorList>
            <person name="Amaro Gonzalez C."/>
        </authorList>
    </citation>
    <scope>NUCLEOTIDE SEQUENCE</scope>
</reference>
<keyword evidence="1" id="KW-0812">Transmembrane</keyword>
<keyword evidence="1" id="KW-1133">Transmembrane helix</keyword>
<reference evidence="2" key="2">
    <citation type="journal article" date="2015" name="Fish Shellfish Immunol.">
        <title>Early steps in the European eel (Anguilla anguilla)-Vibrio vulnificus interaction in the gills: Role of the RtxA13 toxin.</title>
        <authorList>
            <person name="Callol A."/>
            <person name="Pajuelo D."/>
            <person name="Ebbesson L."/>
            <person name="Teles M."/>
            <person name="MacKenzie S."/>
            <person name="Amaro C."/>
        </authorList>
    </citation>
    <scope>NUCLEOTIDE SEQUENCE</scope>
</reference>
<accession>A0A0E9Q6G9</accession>
<keyword evidence="1" id="KW-0472">Membrane</keyword>
<organism evidence="2">
    <name type="scientific">Anguilla anguilla</name>
    <name type="common">European freshwater eel</name>
    <name type="synonym">Muraena anguilla</name>
    <dbReference type="NCBI Taxonomy" id="7936"/>
    <lineage>
        <taxon>Eukaryota</taxon>
        <taxon>Metazoa</taxon>
        <taxon>Chordata</taxon>
        <taxon>Craniata</taxon>
        <taxon>Vertebrata</taxon>
        <taxon>Euteleostomi</taxon>
        <taxon>Actinopterygii</taxon>
        <taxon>Neopterygii</taxon>
        <taxon>Teleostei</taxon>
        <taxon>Anguilliformes</taxon>
        <taxon>Anguillidae</taxon>
        <taxon>Anguilla</taxon>
    </lineage>
</organism>
<evidence type="ECO:0000313" key="2">
    <source>
        <dbReference type="EMBL" id="JAH12476.1"/>
    </source>
</evidence>
<dbReference type="AlphaFoldDB" id="A0A0E9Q6G9"/>